<comment type="caution">
    <text evidence="1">The sequence shown here is derived from an EMBL/GenBank/DDBJ whole genome shotgun (WGS) entry which is preliminary data.</text>
</comment>
<sequence length="207" mass="21797">MNADDRVALLDLENLGAARLRPRPLRARLEALLAVAGDIHHAAAAYALSDGHDTDPVASVLAELRIAPLRVPPGPDAAELALLAHARHVHSEGGRTFLVGSADGRFYELVALGRVELLVWDGQPVATKLAEAVHHIHRLTRPSPGIPSDEPAGPAHSELTAASPIQASESPTPRCGLAARLLTAIATGAGIALGHRVLDTLLPRKRR</sequence>
<evidence type="ECO:0000313" key="2">
    <source>
        <dbReference type="Proteomes" id="UP001500979"/>
    </source>
</evidence>
<evidence type="ECO:0008006" key="3">
    <source>
        <dbReference type="Google" id="ProtNLM"/>
    </source>
</evidence>
<gene>
    <name evidence="1" type="ORF">GCM10010470_37360</name>
</gene>
<reference evidence="1 2" key="1">
    <citation type="journal article" date="2019" name="Int. J. Syst. Evol. Microbiol.">
        <title>The Global Catalogue of Microorganisms (GCM) 10K type strain sequencing project: providing services to taxonomists for standard genome sequencing and annotation.</title>
        <authorList>
            <consortium name="The Broad Institute Genomics Platform"/>
            <consortium name="The Broad Institute Genome Sequencing Center for Infectious Disease"/>
            <person name="Wu L."/>
            <person name="Ma J."/>
        </authorList>
    </citation>
    <scope>NUCLEOTIDE SEQUENCE [LARGE SCALE GENOMIC DNA]</scope>
    <source>
        <strain evidence="1 2">JCM 9383</strain>
    </source>
</reference>
<organism evidence="1 2">
    <name type="scientific">Saccharopolyspora taberi</name>
    <dbReference type="NCBI Taxonomy" id="60895"/>
    <lineage>
        <taxon>Bacteria</taxon>
        <taxon>Bacillati</taxon>
        <taxon>Actinomycetota</taxon>
        <taxon>Actinomycetes</taxon>
        <taxon>Pseudonocardiales</taxon>
        <taxon>Pseudonocardiaceae</taxon>
        <taxon>Saccharopolyspora</taxon>
    </lineage>
</organism>
<proteinExistence type="predicted"/>
<keyword evidence="2" id="KW-1185">Reference proteome</keyword>
<dbReference type="Proteomes" id="UP001500979">
    <property type="component" value="Unassembled WGS sequence"/>
</dbReference>
<evidence type="ECO:0000313" key="1">
    <source>
        <dbReference type="EMBL" id="GAA2798702.1"/>
    </source>
</evidence>
<name>A0ABN3VF80_9PSEU</name>
<dbReference type="EMBL" id="BAAAUX010000015">
    <property type="protein sequence ID" value="GAA2798702.1"/>
    <property type="molecule type" value="Genomic_DNA"/>
</dbReference>
<protein>
    <recommendedName>
        <fullName evidence="3">NYN domain-containing protein</fullName>
    </recommendedName>
</protein>
<accession>A0ABN3VF80</accession>
<dbReference type="RefSeq" id="WP_344681429.1">
    <property type="nucleotide sequence ID" value="NZ_BAAAUX010000015.1"/>
</dbReference>